<protein>
    <submittedName>
        <fullName evidence="1">Uncharacterized protein</fullName>
    </submittedName>
</protein>
<keyword evidence="2" id="KW-1185">Reference proteome</keyword>
<reference evidence="1 2" key="1">
    <citation type="submission" date="2023-07" db="EMBL/GenBank/DDBJ databases">
        <authorList>
            <person name="Girao M."/>
            <person name="Carvalho M.F."/>
        </authorList>
    </citation>
    <scope>NUCLEOTIDE SEQUENCE [LARGE SCALE GENOMIC DNA]</scope>
    <source>
        <strain evidence="1 2">YIM65754</strain>
    </source>
</reference>
<organism evidence="1 2">
    <name type="scientific">Rhodococcus artemisiae</name>
    <dbReference type="NCBI Taxonomy" id="714159"/>
    <lineage>
        <taxon>Bacteria</taxon>
        <taxon>Bacillati</taxon>
        <taxon>Actinomycetota</taxon>
        <taxon>Actinomycetes</taxon>
        <taxon>Mycobacteriales</taxon>
        <taxon>Nocardiaceae</taxon>
        <taxon>Rhodococcus</taxon>
    </lineage>
</organism>
<dbReference type="RefSeq" id="WP_330131562.1">
    <property type="nucleotide sequence ID" value="NZ_JAUTXY010000001.1"/>
</dbReference>
<evidence type="ECO:0000313" key="2">
    <source>
        <dbReference type="Proteomes" id="UP001336020"/>
    </source>
</evidence>
<gene>
    <name evidence="1" type="ORF">Q7514_01830</name>
</gene>
<dbReference type="Proteomes" id="UP001336020">
    <property type="component" value="Unassembled WGS sequence"/>
</dbReference>
<sequence>MTTTLAIDPNVRVERNETYAGFEDVLSGRLGDVHEGDVVTVTEPESGLTGQGTVSRIDSIKELVYIAVDWKSLSIVQQSAFCTA</sequence>
<name>A0ABU7L442_9NOCA</name>
<dbReference type="EMBL" id="JAUTXY010000001">
    <property type="protein sequence ID" value="MEE2056268.1"/>
    <property type="molecule type" value="Genomic_DNA"/>
</dbReference>
<accession>A0ABU7L442</accession>
<comment type="caution">
    <text evidence="1">The sequence shown here is derived from an EMBL/GenBank/DDBJ whole genome shotgun (WGS) entry which is preliminary data.</text>
</comment>
<proteinExistence type="predicted"/>
<evidence type="ECO:0000313" key="1">
    <source>
        <dbReference type="EMBL" id="MEE2056268.1"/>
    </source>
</evidence>